<name>X1K1X5_9ZZZZ</name>
<keyword evidence="3" id="KW-0687">Ribonucleoprotein</keyword>
<dbReference type="PANTHER" id="PTHR10916">
    <property type="entry name" value="60S RIBOSOMAL PROTEIN L35/50S RIBOSOMAL PROTEIN L29"/>
    <property type="match status" value="1"/>
</dbReference>
<accession>X1K1X5</accession>
<protein>
    <recommendedName>
        <fullName evidence="4">Large ribosomal subunit protein uL29</fullName>
    </recommendedName>
    <alternativeName>
        <fullName evidence="5">50S ribosomal protein L29</fullName>
    </alternativeName>
</protein>
<evidence type="ECO:0000256" key="5">
    <source>
        <dbReference type="ARBA" id="ARBA00035476"/>
    </source>
</evidence>
<comment type="caution">
    <text evidence="6">The sequence shown here is derived from an EMBL/GenBank/DDBJ whole genome shotgun (WGS) entry which is preliminary data.</text>
</comment>
<evidence type="ECO:0000313" key="6">
    <source>
        <dbReference type="EMBL" id="GAH87685.1"/>
    </source>
</evidence>
<dbReference type="InterPro" id="IPR036049">
    <property type="entry name" value="Ribosomal_uL29_sf"/>
</dbReference>
<comment type="similarity">
    <text evidence="1">Belongs to the universal ribosomal protein uL29 family.</text>
</comment>
<dbReference type="GO" id="GO:0006412">
    <property type="term" value="P:translation"/>
    <property type="evidence" value="ECO:0007669"/>
    <property type="project" value="InterPro"/>
</dbReference>
<dbReference type="Gene3D" id="1.10.287.310">
    <property type="match status" value="1"/>
</dbReference>
<evidence type="ECO:0000256" key="3">
    <source>
        <dbReference type="ARBA" id="ARBA00023274"/>
    </source>
</evidence>
<dbReference type="FunFam" id="1.10.287.310:FF:000001">
    <property type="entry name" value="50S ribosomal protein L29"/>
    <property type="match status" value="1"/>
</dbReference>
<dbReference type="EMBL" id="BARU01037404">
    <property type="protein sequence ID" value="GAH87685.1"/>
    <property type="molecule type" value="Genomic_DNA"/>
</dbReference>
<gene>
    <name evidence="6" type="ORF">S03H2_58295</name>
</gene>
<dbReference type="CDD" id="cd00427">
    <property type="entry name" value="Ribosomal_L29_HIP"/>
    <property type="match status" value="1"/>
</dbReference>
<dbReference type="GO" id="GO:0022625">
    <property type="term" value="C:cytosolic large ribosomal subunit"/>
    <property type="evidence" value="ECO:0007669"/>
    <property type="project" value="TreeGrafter"/>
</dbReference>
<dbReference type="HAMAP" id="MF_00374">
    <property type="entry name" value="Ribosomal_uL29"/>
    <property type="match status" value="1"/>
</dbReference>
<dbReference type="InterPro" id="IPR001854">
    <property type="entry name" value="Ribosomal_uL29"/>
</dbReference>
<dbReference type="GO" id="GO:0003735">
    <property type="term" value="F:structural constituent of ribosome"/>
    <property type="evidence" value="ECO:0007669"/>
    <property type="project" value="InterPro"/>
</dbReference>
<keyword evidence="2" id="KW-0689">Ribosomal protein</keyword>
<evidence type="ECO:0000256" key="2">
    <source>
        <dbReference type="ARBA" id="ARBA00022980"/>
    </source>
</evidence>
<reference evidence="6" key="1">
    <citation type="journal article" date="2014" name="Front. Microbiol.">
        <title>High frequency of phylogenetically diverse reductive dehalogenase-homologous genes in deep subseafloor sedimentary metagenomes.</title>
        <authorList>
            <person name="Kawai M."/>
            <person name="Futagami T."/>
            <person name="Toyoda A."/>
            <person name="Takaki Y."/>
            <person name="Nishi S."/>
            <person name="Hori S."/>
            <person name="Arai W."/>
            <person name="Tsubouchi T."/>
            <person name="Morono Y."/>
            <person name="Uchiyama I."/>
            <person name="Ito T."/>
            <person name="Fujiyama A."/>
            <person name="Inagaki F."/>
            <person name="Takami H."/>
        </authorList>
    </citation>
    <scope>NUCLEOTIDE SEQUENCE</scope>
    <source>
        <strain evidence="6">Expedition CK06-06</strain>
    </source>
</reference>
<dbReference type="PANTHER" id="PTHR10916:SF0">
    <property type="entry name" value="LARGE RIBOSOMAL SUBUNIT PROTEIN UL29C"/>
    <property type="match status" value="1"/>
</dbReference>
<dbReference type="AlphaFoldDB" id="X1K1X5"/>
<sequence length="65" mass="7804">MKVEEIRALSTLELVKQLEEAHQELFNLRFRLATKQLVNHREIPRAKKKIARLETIIRERELGIR</sequence>
<evidence type="ECO:0000256" key="4">
    <source>
        <dbReference type="ARBA" id="ARBA00035204"/>
    </source>
</evidence>
<dbReference type="Pfam" id="PF00831">
    <property type="entry name" value="Ribosomal_L29"/>
    <property type="match status" value="1"/>
</dbReference>
<dbReference type="InterPro" id="IPR050063">
    <property type="entry name" value="Ribosomal_protein_uL29"/>
</dbReference>
<evidence type="ECO:0000256" key="1">
    <source>
        <dbReference type="ARBA" id="ARBA00009254"/>
    </source>
</evidence>
<dbReference type="NCBIfam" id="TIGR00012">
    <property type="entry name" value="L29"/>
    <property type="match status" value="1"/>
</dbReference>
<dbReference type="SUPFAM" id="SSF46561">
    <property type="entry name" value="Ribosomal protein L29 (L29p)"/>
    <property type="match status" value="1"/>
</dbReference>
<organism evidence="6">
    <name type="scientific">marine sediment metagenome</name>
    <dbReference type="NCBI Taxonomy" id="412755"/>
    <lineage>
        <taxon>unclassified sequences</taxon>
        <taxon>metagenomes</taxon>
        <taxon>ecological metagenomes</taxon>
    </lineage>
</organism>
<proteinExistence type="inferred from homology"/>